<dbReference type="Proteomes" id="UP001144050">
    <property type="component" value="Unassembled WGS sequence"/>
</dbReference>
<proteinExistence type="predicted"/>
<protein>
    <submittedName>
        <fullName evidence="2">PRTRC system ThiF family protein</fullName>
    </submittedName>
</protein>
<dbReference type="EMBL" id="JAIVFG010000026">
    <property type="protein sequence ID" value="MDB0572211.1"/>
    <property type="molecule type" value="Genomic_DNA"/>
</dbReference>
<dbReference type="CDD" id="cd01483">
    <property type="entry name" value="E1_enzyme_family"/>
    <property type="match status" value="1"/>
</dbReference>
<dbReference type="AlphaFoldDB" id="A0AAW5ZQR5"/>
<dbReference type="RefSeq" id="WP_231408970.1">
    <property type="nucleotide sequence ID" value="NZ_CP088237.1"/>
</dbReference>
<dbReference type="SUPFAM" id="SSF69572">
    <property type="entry name" value="Activating enzymes of the ubiquitin-like proteins"/>
    <property type="match status" value="1"/>
</dbReference>
<sequence>MNEAVHITPPRMLSAQVRVVLVGCGGNGSQMLTGLARLNHAIRALGHPGLAVEVFDPDTVSDANMGRQLFSPADVGHYKAIVHTQRINHFFGLDWRAQPRKYERGGYAYPAAAPAIFIACVDSAAARQQLDTAISGRMNTYLLDLGNRASDGQVLFGQTPATLQDEAIDHTRFNPPGSTPLPYPYATLPELIDTAAPEDDTPSCGLAEALARQELFVNQSIVTPALAILWEFFRHGRLTWHGAFVNLKTGSMRPVHVRANTSNPGLAQEKEV</sequence>
<name>A0AAW5ZQR5_RALSL</name>
<comment type="caution">
    <text evidence="2">The sequence shown here is derived from an EMBL/GenBank/DDBJ whole genome shotgun (WGS) entry which is preliminary data.</text>
</comment>
<accession>A0AAW5ZQR5</accession>
<evidence type="ECO:0000313" key="2">
    <source>
        <dbReference type="EMBL" id="MDB0572211.1"/>
    </source>
</evidence>
<dbReference type="GO" id="GO:0008641">
    <property type="term" value="F:ubiquitin-like modifier activating enzyme activity"/>
    <property type="evidence" value="ECO:0007669"/>
    <property type="project" value="InterPro"/>
</dbReference>
<reference evidence="2" key="1">
    <citation type="submission" date="2021-09" db="EMBL/GenBank/DDBJ databases">
        <title>Genomic analysis of Ralstonia spp.</title>
        <authorList>
            <person name="Aburjaile F."/>
            <person name="Ariute J.C."/>
            <person name="Pais A.K.L."/>
            <person name="Albuquerque G.M.R."/>
            <person name="Silva A.M.F."/>
            <person name="Brenig B."/>
            <person name="Azevedo V."/>
            <person name="Matiuzzi M."/>
            <person name="Ramos R."/>
            <person name="Goes-Neto A."/>
            <person name="Soares S."/>
            <person name="Iseppon A.M.B."/>
            <person name="Souza E."/>
            <person name="Gama M."/>
        </authorList>
    </citation>
    <scope>NUCLEOTIDE SEQUENCE</scope>
    <source>
        <strain evidence="2">CCRMRs91</strain>
    </source>
</reference>
<evidence type="ECO:0000313" key="3">
    <source>
        <dbReference type="Proteomes" id="UP001144050"/>
    </source>
</evidence>
<evidence type="ECO:0000259" key="1">
    <source>
        <dbReference type="Pfam" id="PF00899"/>
    </source>
</evidence>
<dbReference type="Gene3D" id="3.40.50.720">
    <property type="entry name" value="NAD(P)-binding Rossmann-like Domain"/>
    <property type="match status" value="1"/>
</dbReference>
<dbReference type="Pfam" id="PF00899">
    <property type="entry name" value="ThiF"/>
    <property type="match status" value="1"/>
</dbReference>
<feature type="domain" description="THIF-type NAD/FAD binding fold" evidence="1">
    <location>
        <begin position="16"/>
        <end position="229"/>
    </location>
</feature>
<organism evidence="2 3">
    <name type="scientific">Ralstonia solanacearum</name>
    <name type="common">Pseudomonas solanacearum</name>
    <dbReference type="NCBI Taxonomy" id="305"/>
    <lineage>
        <taxon>Bacteria</taxon>
        <taxon>Pseudomonadati</taxon>
        <taxon>Pseudomonadota</taxon>
        <taxon>Betaproteobacteria</taxon>
        <taxon>Burkholderiales</taxon>
        <taxon>Burkholderiaceae</taxon>
        <taxon>Ralstonia</taxon>
        <taxon>Ralstonia solanacearum species complex</taxon>
    </lineage>
</organism>
<dbReference type="InterPro" id="IPR022500">
    <property type="entry name" value="PRTRC_ThiF"/>
</dbReference>
<dbReference type="InterPro" id="IPR035985">
    <property type="entry name" value="Ubiquitin-activating_enz"/>
</dbReference>
<gene>
    <name evidence="2" type="ORF">LBW59_15730</name>
</gene>
<dbReference type="InterPro" id="IPR000594">
    <property type="entry name" value="ThiF_NAD_FAD-bd"/>
</dbReference>
<dbReference type="NCBIfam" id="TIGR03736">
    <property type="entry name" value="PRTRC_ThiF"/>
    <property type="match status" value="1"/>
</dbReference>